<dbReference type="Proteomes" id="UP000601710">
    <property type="component" value="Chromosome 35"/>
</dbReference>
<proteinExistence type="predicted"/>
<dbReference type="AlphaFoldDB" id="A0A6J8FT04"/>
<evidence type="ECO:0000256" key="1">
    <source>
        <dbReference type="SAM" id="MobiDB-lite"/>
    </source>
</evidence>
<dbReference type="EMBL" id="LR812655">
    <property type="protein sequence ID" value="CAC5434390.1"/>
    <property type="molecule type" value="Genomic_DNA"/>
</dbReference>
<reference evidence="2" key="1">
    <citation type="submission" date="2020-06" db="EMBL/GenBank/DDBJ databases">
        <authorList>
            <person name="Camacho E."/>
            <person name="Gonzalez-de la Fuente S."/>
            <person name="Rastrojo A."/>
            <person name="Peiro-Pastor R."/>
            <person name="Solana JC."/>
            <person name="Tabera L."/>
            <person name="Gamarro F."/>
            <person name="Carrasco-Ramiro F."/>
            <person name="Requena JM."/>
            <person name="Aguado B."/>
        </authorList>
    </citation>
    <scope>NUCLEOTIDE SEQUENCE</scope>
</reference>
<feature type="compositionally biased region" description="Acidic residues" evidence="1">
    <location>
        <begin position="167"/>
        <end position="193"/>
    </location>
</feature>
<dbReference type="VEuPathDB" id="TriTrypDB:LDHU3_35.4840"/>
<evidence type="ECO:0000313" key="3">
    <source>
        <dbReference type="Proteomes" id="UP000601710"/>
    </source>
</evidence>
<organism evidence="2 3">
    <name type="scientific">Leishmania donovani</name>
    <dbReference type="NCBI Taxonomy" id="5661"/>
    <lineage>
        <taxon>Eukaryota</taxon>
        <taxon>Discoba</taxon>
        <taxon>Euglenozoa</taxon>
        <taxon>Kinetoplastea</taxon>
        <taxon>Metakinetoplastina</taxon>
        <taxon>Trypanosomatida</taxon>
        <taxon>Trypanosomatidae</taxon>
        <taxon>Leishmaniinae</taxon>
        <taxon>Leishmania</taxon>
    </lineage>
</organism>
<dbReference type="VEuPathDB" id="TriTrypDB:LdBPK_353690.1"/>
<gene>
    <name evidence="2" type="ORF">LDHU3_35.4840</name>
</gene>
<feature type="region of interest" description="Disordered" evidence="1">
    <location>
        <begin position="147"/>
        <end position="204"/>
    </location>
</feature>
<evidence type="ECO:0000313" key="2">
    <source>
        <dbReference type="EMBL" id="CAC5434390.1"/>
    </source>
</evidence>
<sequence>MSRATERRDVCEGAAAYRVASLLQRPRTVEGADVGSLRGTTAQIEQFLAMASREPAVRMEPECMQTGSGDSSGAEELSLVDEGPTLQLSVVAGVLEEVDVAAERSGILSLDGLVLPTAANQEELQRRKAEQAQAMLDLLSALSPSAPAPGGCRGASHAAAHVPSSGDGDDSDDGVVVMDADDLIGEDSSEDDAPSTRRRIVEMD</sequence>
<dbReference type="VEuPathDB" id="TriTrypDB:LdCL_350041900"/>
<name>A0A6J8FT04_LEIDO</name>
<accession>A0A6J8FT04</accession>
<protein>
    <submittedName>
        <fullName evidence="2">Hypothetical_protein_conserved</fullName>
    </submittedName>
</protein>